<sequence length="332" mass="35677">MQTTETKRNVLVGLFIFFGLLIFIVGIFVLGGQQKSFVKTLRVNAIFNDIGGLKPGNNVWFSGVKIGTVKTIKFFGSSQVEVSMSIEESAQGYIRKDASAKLSSDGLIGNKIIVLFGGNPKTAEIEDGDILQVQKDLSTDDIMKTFQENNENLIGITSNFKKLSGDIVKGKGTAGALLADSTLANSFRAIVMNLQKTTRTSAALAGQLGVFTAKLNTKGGLADKLMTDTSVFNKLSATAEQLKETATKATVITDNLSKASNKLNSTDNAMGLLLNDQKTADQVKTTMGNLQESSVKLNEDLEAVQHNFLLRGFFKKKEKTEAATAATPKTSN</sequence>
<name>A0A7K1SWN9_9SPHI</name>
<keyword evidence="1" id="KW-0472">Membrane</keyword>
<proteinExistence type="predicted"/>
<feature type="domain" description="Mce/MlaD" evidence="2">
    <location>
        <begin position="40"/>
        <end position="115"/>
    </location>
</feature>
<reference evidence="3 4" key="1">
    <citation type="submission" date="2019-12" db="EMBL/GenBank/DDBJ databases">
        <title>Mucilaginibacter sp. HMF7410 genome sequencing and assembly.</title>
        <authorList>
            <person name="Kang H."/>
            <person name="Cha I."/>
            <person name="Kim H."/>
            <person name="Joh K."/>
        </authorList>
    </citation>
    <scope>NUCLEOTIDE SEQUENCE [LARGE SCALE GENOMIC DNA]</scope>
    <source>
        <strain evidence="3 4">HMF7410</strain>
    </source>
</reference>
<evidence type="ECO:0000313" key="3">
    <source>
        <dbReference type="EMBL" id="MVN21480.1"/>
    </source>
</evidence>
<dbReference type="InterPro" id="IPR003399">
    <property type="entry name" value="Mce/MlaD"/>
</dbReference>
<comment type="caution">
    <text evidence="3">The sequence shown here is derived from an EMBL/GenBank/DDBJ whole genome shotgun (WGS) entry which is preliminary data.</text>
</comment>
<dbReference type="PANTHER" id="PTHR33371">
    <property type="entry name" value="INTERMEMBRANE PHOSPHOLIPID TRANSPORT SYSTEM BINDING PROTEIN MLAD-RELATED"/>
    <property type="match status" value="1"/>
</dbReference>
<dbReference type="PANTHER" id="PTHR33371:SF4">
    <property type="entry name" value="INTERMEMBRANE PHOSPHOLIPID TRANSPORT SYSTEM BINDING PROTEIN MLAD"/>
    <property type="match status" value="1"/>
</dbReference>
<evidence type="ECO:0000256" key="1">
    <source>
        <dbReference type="SAM" id="Phobius"/>
    </source>
</evidence>
<accession>A0A7K1SWN9</accession>
<dbReference type="AlphaFoldDB" id="A0A7K1SWN9"/>
<keyword evidence="1" id="KW-0812">Transmembrane</keyword>
<dbReference type="Pfam" id="PF02470">
    <property type="entry name" value="MlaD"/>
    <property type="match status" value="1"/>
</dbReference>
<dbReference type="EMBL" id="WPIK01000006">
    <property type="protein sequence ID" value="MVN21480.1"/>
    <property type="molecule type" value="Genomic_DNA"/>
</dbReference>
<organism evidence="3 4">
    <name type="scientific">Mucilaginibacter arboris</name>
    <dbReference type="NCBI Taxonomy" id="2682090"/>
    <lineage>
        <taxon>Bacteria</taxon>
        <taxon>Pseudomonadati</taxon>
        <taxon>Bacteroidota</taxon>
        <taxon>Sphingobacteriia</taxon>
        <taxon>Sphingobacteriales</taxon>
        <taxon>Sphingobacteriaceae</taxon>
        <taxon>Mucilaginibacter</taxon>
    </lineage>
</organism>
<keyword evidence="4" id="KW-1185">Reference proteome</keyword>
<evidence type="ECO:0000313" key="4">
    <source>
        <dbReference type="Proteomes" id="UP000462014"/>
    </source>
</evidence>
<feature type="transmembrane region" description="Helical" evidence="1">
    <location>
        <begin position="12"/>
        <end position="32"/>
    </location>
</feature>
<protein>
    <submittedName>
        <fullName evidence="3">MCE family protein</fullName>
    </submittedName>
</protein>
<dbReference type="Proteomes" id="UP000462014">
    <property type="component" value="Unassembled WGS sequence"/>
</dbReference>
<dbReference type="RefSeq" id="WP_157565840.1">
    <property type="nucleotide sequence ID" value="NZ_WPIK01000006.1"/>
</dbReference>
<gene>
    <name evidence="3" type="ORF">GO621_08015</name>
</gene>
<dbReference type="InterPro" id="IPR052336">
    <property type="entry name" value="MlaD_Phospholipid_Transporter"/>
</dbReference>
<evidence type="ECO:0000259" key="2">
    <source>
        <dbReference type="Pfam" id="PF02470"/>
    </source>
</evidence>
<keyword evidence="1" id="KW-1133">Transmembrane helix</keyword>